<organism evidence="3 4">
    <name type="scientific">Streptomyces kaniharaensis</name>
    <dbReference type="NCBI Taxonomy" id="212423"/>
    <lineage>
        <taxon>Bacteria</taxon>
        <taxon>Bacillati</taxon>
        <taxon>Actinomycetota</taxon>
        <taxon>Actinomycetes</taxon>
        <taxon>Kitasatosporales</taxon>
        <taxon>Streptomycetaceae</taxon>
        <taxon>Streptomyces</taxon>
    </lineage>
</organism>
<evidence type="ECO:0000313" key="4">
    <source>
        <dbReference type="Proteomes" id="UP000450000"/>
    </source>
</evidence>
<dbReference type="Proteomes" id="UP000450000">
    <property type="component" value="Unassembled WGS sequence"/>
</dbReference>
<dbReference type="Gene3D" id="3.30.300.20">
    <property type="match status" value="1"/>
</dbReference>
<dbReference type="InterPro" id="IPR036102">
    <property type="entry name" value="OsmC/Ohrsf"/>
</dbReference>
<proteinExistence type="inferred from homology"/>
<comment type="caution">
    <text evidence="3">The sequence shown here is derived from an EMBL/GenBank/DDBJ whole genome shotgun (WGS) entry which is preliminary data.</text>
</comment>
<feature type="region of interest" description="Disordered" evidence="2">
    <location>
        <begin position="1"/>
        <end position="31"/>
    </location>
</feature>
<dbReference type="EMBL" id="WBOF01000001">
    <property type="protein sequence ID" value="MQS14828.1"/>
    <property type="molecule type" value="Genomic_DNA"/>
</dbReference>
<dbReference type="SUPFAM" id="SSF82784">
    <property type="entry name" value="OsmC-like"/>
    <property type="match status" value="1"/>
</dbReference>
<sequence>MRPHARTPRVWSSPTPTPGTSTRTGRRRPGTRWADCDRVIARQQGVVLSESSVTATVSLLALDDGGFTLAVRLRVDLPGMDQGVADELVKATHQVCPYSNATRGNVEVDLSATV</sequence>
<protein>
    <submittedName>
        <fullName evidence="3">Osmotically inducible protein OsmC</fullName>
    </submittedName>
</protein>
<reference evidence="3 4" key="1">
    <citation type="submission" date="2019-09" db="EMBL/GenBank/DDBJ databases">
        <title>Genome Sequences of Streptomyces kaniharaensis ATCC 21070.</title>
        <authorList>
            <person name="Zhu W."/>
            <person name="De Crecy-Lagard V."/>
            <person name="Richards N.G."/>
        </authorList>
    </citation>
    <scope>NUCLEOTIDE SEQUENCE [LARGE SCALE GENOMIC DNA]</scope>
    <source>
        <strain evidence="3 4">SF-557</strain>
    </source>
</reference>
<dbReference type="GO" id="GO:0006979">
    <property type="term" value="P:response to oxidative stress"/>
    <property type="evidence" value="ECO:0007669"/>
    <property type="project" value="InterPro"/>
</dbReference>
<evidence type="ECO:0000256" key="2">
    <source>
        <dbReference type="SAM" id="MobiDB-lite"/>
    </source>
</evidence>
<evidence type="ECO:0000256" key="1">
    <source>
        <dbReference type="ARBA" id="ARBA00007378"/>
    </source>
</evidence>
<gene>
    <name evidence="3" type="ORF">F7Q99_21835</name>
</gene>
<dbReference type="PANTHER" id="PTHR33797:SF2">
    <property type="entry name" value="ORGANIC HYDROPEROXIDE RESISTANCE PROTEIN-LIKE"/>
    <property type="match status" value="1"/>
</dbReference>
<comment type="similarity">
    <text evidence="1">Belongs to the OsmC/Ohr family.</text>
</comment>
<dbReference type="AlphaFoldDB" id="A0A6N7KX34"/>
<evidence type="ECO:0000313" key="3">
    <source>
        <dbReference type="EMBL" id="MQS14828.1"/>
    </source>
</evidence>
<dbReference type="Pfam" id="PF02566">
    <property type="entry name" value="OsmC"/>
    <property type="match status" value="1"/>
</dbReference>
<accession>A0A6N7KX34</accession>
<dbReference type="InterPro" id="IPR015946">
    <property type="entry name" value="KH_dom-like_a/b"/>
</dbReference>
<dbReference type="InterPro" id="IPR019953">
    <property type="entry name" value="OHR"/>
</dbReference>
<dbReference type="InterPro" id="IPR003718">
    <property type="entry name" value="OsmC/Ohr_fam"/>
</dbReference>
<keyword evidence="4" id="KW-1185">Reference proteome</keyword>
<feature type="compositionally biased region" description="Low complexity" evidence="2">
    <location>
        <begin position="12"/>
        <end position="23"/>
    </location>
</feature>
<dbReference type="PANTHER" id="PTHR33797">
    <property type="entry name" value="ORGANIC HYDROPEROXIDE RESISTANCE PROTEIN-LIKE"/>
    <property type="match status" value="1"/>
</dbReference>
<name>A0A6N7KX34_9ACTN</name>